<reference evidence="2 3" key="2">
    <citation type="submission" date="2018-01" db="EMBL/GenBank/DDBJ databases">
        <title>Genomic study of Klebsiella pneumoniae.</title>
        <authorList>
            <person name="Yang Y."/>
            <person name="Bicalho R."/>
        </authorList>
    </citation>
    <scope>NUCLEOTIDE SEQUENCE [LARGE SCALE GENOMIC DNA]</scope>
    <source>
        <strain evidence="2 3">A10</strain>
    </source>
</reference>
<dbReference type="InterPro" id="IPR013783">
    <property type="entry name" value="Ig-like_fold"/>
</dbReference>
<dbReference type="AlphaFoldDB" id="A0A2J5Q518"/>
<dbReference type="SUPFAM" id="SSF48726">
    <property type="entry name" value="Immunoglobulin"/>
    <property type="match status" value="1"/>
</dbReference>
<evidence type="ECO:0000313" key="2">
    <source>
        <dbReference type="EMBL" id="PLO73075.1"/>
    </source>
</evidence>
<organism evidence="2 3">
    <name type="scientific">Klebsiella michiganensis</name>
    <dbReference type="NCBI Taxonomy" id="1134687"/>
    <lineage>
        <taxon>Bacteria</taxon>
        <taxon>Pseudomonadati</taxon>
        <taxon>Pseudomonadota</taxon>
        <taxon>Gammaproteobacteria</taxon>
        <taxon>Enterobacterales</taxon>
        <taxon>Enterobacteriaceae</taxon>
        <taxon>Klebsiella/Raoultella group</taxon>
        <taxon>Klebsiella</taxon>
    </lineage>
</organism>
<proteinExistence type="predicted"/>
<accession>A0A2J5Q518</accession>
<feature type="domain" description="Ig-like" evidence="1">
    <location>
        <begin position="140"/>
        <end position="234"/>
    </location>
</feature>
<sequence>MSALYERAQKTVVMITSVPVTAEELASATLLNLSCTIKQASFTAGQKNDIDVTTLCSEETENINGLPAPSEMSLSGNFYRNPAQDTLRTAYDNDGVYGFKVLFPSGNGFLFRAEVRQHTWDSQTNGVVAATFSLRLKGKPSNIDSTGILSFINDLSPSLSVAAGSALTMGVVIQGGTAPYTYVWKKGSSTVSGQTSATFNKASAVSGDAGVYSCVVTDSATPANVITSSDCTVTIS</sequence>
<evidence type="ECO:0000313" key="3">
    <source>
        <dbReference type="Proteomes" id="UP000234667"/>
    </source>
</evidence>
<gene>
    <name evidence="2" type="ORF">CWN49_06505</name>
</gene>
<dbReference type="SMART" id="SM00409">
    <property type="entry name" value="IG"/>
    <property type="match status" value="1"/>
</dbReference>
<dbReference type="InterPro" id="IPR007110">
    <property type="entry name" value="Ig-like_dom"/>
</dbReference>
<comment type="caution">
    <text evidence="2">The sequence shown here is derived from an EMBL/GenBank/DDBJ whole genome shotgun (WGS) entry which is preliminary data.</text>
</comment>
<dbReference type="Gene3D" id="4.10.410.40">
    <property type="match status" value="1"/>
</dbReference>
<dbReference type="Gene3D" id="2.60.40.10">
    <property type="entry name" value="Immunoglobulins"/>
    <property type="match status" value="1"/>
</dbReference>
<dbReference type="InterPro" id="IPR003599">
    <property type="entry name" value="Ig_sub"/>
</dbReference>
<name>A0A2J5Q518_9ENTR</name>
<dbReference type="EMBL" id="PIDR01000124">
    <property type="protein sequence ID" value="PLO73075.1"/>
    <property type="molecule type" value="Genomic_DNA"/>
</dbReference>
<dbReference type="PROSITE" id="PS50835">
    <property type="entry name" value="IG_LIKE"/>
    <property type="match status" value="1"/>
</dbReference>
<dbReference type="InterPro" id="IPR036179">
    <property type="entry name" value="Ig-like_dom_sf"/>
</dbReference>
<protein>
    <submittedName>
        <fullName evidence="2">Phage tail protein</fullName>
    </submittedName>
</protein>
<reference evidence="2 3" key="1">
    <citation type="submission" date="2017-11" db="EMBL/GenBank/DDBJ databases">
        <authorList>
            <person name="Han C.G."/>
        </authorList>
    </citation>
    <scope>NUCLEOTIDE SEQUENCE [LARGE SCALE GENOMIC DNA]</scope>
    <source>
        <strain evidence="2 3">A10</strain>
    </source>
</reference>
<evidence type="ECO:0000259" key="1">
    <source>
        <dbReference type="PROSITE" id="PS50835"/>
    </source>
</evidence>
<dbReference type="Proteomes" id="UP000234667">
    <property type="component" value="Unassembled WGS sequence"/>
</dbReference>
<dbReference type="RefSeq" id="WP_265837700.1">
    <property type="nucleotide sequence ID" value="NZ_JAPJJG010000015.1"/>
</dbReference>